<dbReference type="EMBL" id="CP081495">
    <property type="protein sequence ID" value="UYW01244.1"/>
    <property type="molecule type" value="Genomic_DNA"/>
</dbReference>
<keyword evidence="2" id="KW-1185">Reference proteome</keyword>
<gene>
    <name evidence="1" type="ORF">K5I29_12455</name>
</gene>
<dbReference type="RefSeq" id="WP_264433679.1">
    <property type="nucleotide sequence ID" value="NZ_CP081495.1"/>
</dbReference>
<protein>
    <submittedName>
        <fullName evidence="1">Uncharacterized protein</fullName>
    </submittedName>
</protein>
<reference evidence="1" key="1">
    <citation type="submission" date="2021-08" db="EMBL/GenBank/DDBJ databases">
        <title>Flavobacterium sp. strain CC-SYL302.</title>
        <authorList>
            <person name="Lin S.-Y."/>
            <person name="Lee T.-H."/>
            <person name="Young C.-C."/>
        </authorList>
    </citation>
    <scope>NUCLEOTIDE SEQUENCE</scope>
    <source>
        <strain evidence="1">CC-SYL302</strain>
    </source>
</reference>
<organism evidence="1 2">
    <name type="scientific">Flavobacterium agricola</name>
    <dbReference type="NCBI Taxonomy" id="2870839"/>
    <lineage>
        <taxon>Bacteria</taxon>
        <taxon>Pseudomonadati</taxon>
        <taxon>Bacteroidota</taxon>
        <taxon>Flavobacteriia</taxon>
        <taxon>Flavobacteriales</taxon>
        <taxon>Flavobacteriaceae</taxon>
        <taxon>Flavobacterium</taxon>
    </lineage>
</organism>
<evidence type="ECO:0000313" key="1">
    <source>
        <dbReference type="EMBL" id="UYW01244.1"/>
    </source>
</evidence>
<accession>A0ABY6LYC9</accession>
<dbReference type="Proteomes" id="UP001163328">
    <property type="component" value="Chromosome"/>
</dbReference>
<evidence type="ECO:0000313" key="2">
    <source>
        <dbReference type="Proteomes" id="UP001163328"/>
    </source>
</evidence>
<name>A0ABY6LYC9_9FLAO</name>
<sequence>MDNNFQFPATVDQLFVQANQLDLYQALIQQLRKDFTLANSEITLSENMLPEQVFGAVQNKIFSLLHHDFAAYLNLLYIIDVPEHIIKKLDGSDFGELSYQISFLLLKREWQKVWFKKYY</sequence>
<proteinExistence type="predicted"/>